<name>A0A639YUH7_SALER</name>
<comment type="caution">
    <text evidence="3">The sequence shown here is derived from an EMBL/GenBank/DDBJ whole genome shotgun (WGS) entry which is preliminary data.</text>
</comment>
<dbReference type="InterPro" id="IPR036709">
    <property type="entry name" value="Autotransporte_beta_dom_sf"/>
</dbReference>
<proteinExistence type="predicted"/>
<feature type="domain" description="Autotransporter" evidence="2">
    <location>
        <begin position="2855"/>
        <end position="3144"/>
    </location>
</feature>
<evidence type="ECO:0000256" key="1">
    <source>
        <dbReference type="SAM" id="MobiDB-lite"/>
    </source>
</evidence>
<feature type="region of interest" description="Disordered" evidence="1">
    <location>
        <begin position="1550"/>
        <end position="1606"/>
    </location>
</feature>
<evidence type="ECO:0000259" key="2">
    <source>
        <dbReference type="PROSITE" id="PS51208"/>
    </source>
</evidence>
<sequence length="3144" mass="298502">MVDTTVDGSVTTQGTDAVAILAQSVGGGGGNGGFNVSGAISGSGMGSGAVSVGLGGSGGTGATGGMVTLTSNGDIRTQGARSSGFVAQSVGGGGGNGGFSIAGSAAGAGGGAGTISVGLGGNGDGGGDGGVVNATSNGTILTNGLSSSGFVAQSIGGGGGNGGFDVSSGISGAGEGAGAISVGLGGSGKGGGNGAGVTAETTGTVETHGDMSTGVLVQSVGGGGGNGGFSITPSLSGSGTGSGAISVGLGGNGAGGGMGGQAILTVKNSVLTHGKQSSAVVLQSIGGGGGNGGFNVVAAGSGAGTGSGAMGIGLGGSSGSGGTGDSVESHITGDLSTQGEQSTGLLVQSIGGGGGNGGFNVSGTITAAGKASGGVSVGIGGSGGAGGNASSASNDLTGNVTTQGTDSAGVLVQSVGGGGGNGGLNVSGTLSVAGEGSGSAAVGIGGSGGSGGSGAAASGKMSGDVFTRGNRSDGVIVQSVGGGGGNGGLNVTGTVSLSGKNSGAVGLGIGGFGGAGGSASTACNELTGNVITQGADSTGFLVQSVGGGGGNGGINVSGGLNIGGNGSGVAAVGVGGFSGNGGFADQVTGKYEGTVVTSGDRSSGIVAQSLGGGGGNGGINISGGLSVGSKFSGALGFGIGGFGGDGGEAGSVDQTVTGYAETHGEDSIGILSQSLGGGGGNGGLNVSGEVSLSRKTSAAVALGVGGFGGGGARAGELTTSAVTGGVLTSGNRSSAIVTQSLGGGGGNGGMTVSGALNLSQQNGGAASLGLGGFGGGGGNGGNVSSKVHVTDTHNNITTTGNDSIAVMAQSVGGGGGSGGLNVSGSVSLSGKSGAAVALGVGGFGGKGGDSGTVELDVTGAVNTSGNRSTGLLAQSIGGGGGVGGTNISGSLALEKPSGSGGNYSVSAGVGGFGGSGGNAGAVNFSYSGLLTALPRTVNSDGRITFNDNQGTDGVVAQSIGGGGGQGGLNVSGGIAISNKPGKGQPESGKSYGVLIGVGGFGGAGGNAGTVDVSIGTGSTILSHGSGRSGILAQSVGGGGGNGGLNVSGGIVSDTSLTVGIGGMAGNAGSADKVSVHSNADIKVMSASTEFSHPDSQTFEDKLRNVLGNRIVDTTKELVDSHSLKSLFVDLGLFHSDKTLPDTKGSAGILAQSIGGGGGNGGLNVSGGVAISRDGKIPSITFGVGGSGGKGNTSGEVDVSHAGIIDVEGSWKHGILAQSIAGGGGNGALNVSGQLNWGSSDDSGGATDLSIVGGLGGSGGTGADAGKVEVQSTGDISTKGYNSRGIFAQSIGGGGGTGGINVAAVAARDSSPVGIGIGGSGSNAGRAGYISILRGTVEHPAGVILTDGVGAHGIEASSIGGGGGDAGINAVLGISKTTGSGGDSDSEETGGSNKNVNSAVIAVGGAAGSAGDGGKVSIDHVGDIVTRQQDSHGIFAQSLGGGGGNASFNAGMIFETGDSLKNKGVGISVGGGTGNGGTGSDVTVNTSGMVDTQGDDSHGVFAQSVGGGGGNAGYQQLSAGGKEGGNIEITIGRRGGTGGSAGNVSITSRSTIQTQGSRSHGLFAQSIGNGGGNSSATSVSLTTPKNGDKTGNTFSASIGLEGGEGGKSGNVTITADTLIHTLGKESHGIFAQSVGGGGGNGGGVTGDAQEATSYSINIGGHGGKGGASGNTSVTSTARIATEGIGSIGILAQSIGGAGGTAGYTKAGTSNFSILKNTLKGTETGSTTSINIGGSGGDGMTSGDVAVSSGGALTTLGDNAYGIMAQSVGGGGGKGGLVENSIINLRSPVASTSSISIGGRGGTGAISGHVQVTNTSDIGTQGKNAAGIFAQSVGGGGGDAQHVRNIIAGIDADNSTRNALLIGGSGGSGGSGGKVDVSNSTDAKIITDGSESYGIFAQSIGGGGGNGGEVLSVAVTSPSSSARSEQGLQLGLGGAGASGGTGGEVNVDNHGLIITRGNKAHGIFAQSIGGGGGNGGYSITGNLTLQKGTKSSPGMALNIGGSGGSGNTAGTVNVTNSGEISVSGSQSYGILAQSVGGGGGNGSMAVALSLNDLVKQARGQSWSEIAVGGAGGDGTDGGNVTVNNNGTIRVSGENSYGIFAQSIGGGGGNAAFSISTPAVMTADNILSTTLGAKDGTRGSSGVVTVHSTGDIIVTGTGSQAVFSQSVNGGGGNVNTLLDVASEAERSAGDTSTASLTSNLLLGANDVDGSNGAAVSQSHQGDIITTSDRSAGMLMQSIGGGGGLSTTTMASGIADKVTLKATLGAIGTNDSSGGEVSATRQGNVSTQGDLSDGGLAQSIGGGGGRLIINGEDSSEVSGQRYALVVLGADPSMRNNGGNIQLNLNGTVFTQGDNASGQIVQSVGAGGGEAYLTGIDHARLTLGASDGSTGNGGNISVSNTGNLGTTGRYSHGFVLQSIGGGGGLVGTSLTAINVDLRLSGDNAGNGGAISFTNKGSIVVTGTDSIGILAQSLAGGGGTVDGLFHGSAGGTGQGGGITLVQTGNILSTGERGVAVLAQSEGKDGAGKIDMALDGVIIGGSSGKPASNDVAMTSAIMIDGGTSNTLSLSSDSFLMALNNRIISGGSGSDQITLNGRAVGNIDLGGGVNSMIVARGGSFYAQNEINLGTAGLLHVNGNLYLGGTPWLSSGNVLNGKTSGSAFSVTQNVSQTTALTGSLIFGNTATYTPDVYFRQDTTTGGKSDLINATGDVTVAGTIIPVLNQLDRLQPLVLINAGGVTRDNGTTVIGTPVMRYEIGLNGHTGDGSSVDLIPHADFRMAGMSRNQRLTAEHVARVLSGRGSASMGSMFALIANMKTSAGVINAINNLDSQDYATTQINALQSGYRFAQAMEDCGYDKFSYRAGNSRKCSWLSLSSGRLERNPSFQEPGFRTQSTGVYGGARMPLADDFYLGFGAGFEDFSLTSGDHFSSDGRRALLGASLSKYQGPWAFYGIVNGGTALYDSTRLIDIYGTLPGGEPVSGGTAVVKQRISQANFRVGSSYRYQPAGSAAYLKPALDFDASYLHSGSASENHSDYGLQLDSTNQWILTATPSLEFGVEVQLTRLLMMQAWLRGGASFANKDDVYINATFSGASRQDGTFRNYSQFGDVTGHVDTGLSFYDSASTAHLTFGYQGQWSEKTSGLMATVNFGFRF</sequence>
<protein>
    <recommendedName>
        <fullName evidence="2">Autotransporter domain-containing protein</fullName>
    </recommendedName>
</protein>
<dbReference type="InterPro" id="IPR005546">
    <property type="entry name" value="Autotransporte_beta"/>
</dbReference>
<dbReference type="EMBL" id="AAMOUS010000087">
    <property type="protein sequence ID" value="EDJ5916214.1"/>
    <property type="molecule type" value="Genomic_DNA"/>
</dbReference>
<feature type="region of interest" description="Disordered" evidence="1">
    <location>
        <begin position="2267"/>
        <end position="2287"/>
    </location>
</feature>
<organism evidence="3">
    <name type="scientific">Salmonella enterica</name>
    <name type="common">Salmonella choleraesuis</name>
    <dbReference type="NCBI Taxonomy" id="28901"/>
    <lineage>
        <taxon>Bacteria</taxon>
        <taxon>Pseudomonadati</taxon>
        <taxon>Pseudomonadota</taxon>
        <taxon>Gammaproteobacteria</taxon>
        <taxon>Enterobacterales</taxon>
        <taxon>Enterobacteriaceae</taxon>
        <taxon>Salmonella</taxon>
    </lineage>
</organism>
<reference evidence="3" key="1">
    <citation type="submission" date="2019-10" db="EMBL/GenBank/DDBJ databases">
        <authorList>
            <consortium name="PulseNet: The National Subtyping Network for Foodborne Disease Surveillance"/>
            <person name="Tarr C.L."/>
            <person name="Trees E."/>
            <person name="Katz L.S."/>
            <person name="Carleton-Romer H.A."/>
            <person name="Stroika S."/>
            <person name="Kucerova Z."/>
            <person name="Roache K.F."/>
            <person name="Sabol A.L."/>
            <person name="Besser J."/>
            <person name="Gerner-Smidt P."/>
        </authorList>
    </citation>
    <scope>NUCLEOTIDE SEQUENCE</scope>
    <source>
        <strain evidence="3">PNUSAS111674</strain>
    </source>
</reference>
<dbReference type="PROSITE" id="PS51208">
    <property type="entry name" value="AUTOTRANSPORTER"/>
    <property type="match status" value="1"/>
</dbReference>
<feature type="compositionally biased region" description="Polar residues" evidence="1">
    <location>
        <begin position="2267"/>
        <end position="2286"/>
    </location>
</feature>
<feature type="compositionally biased region" description="Polar residues" evidence="1">
    <location>
        <begin position="1573"/>
        <end position="1595"/>
    </location>
</feature>
<dbReference type="SUPFAM" id="SSF103515">
    <property type="entry name" value="Autotransporter"/>
    <property type="match status" value="1"/>
</dbReference>
<evidence type="ECO:0000313" key="3">
    <source>
        <dbReference type="EMBL" id="EDJ5916214.1"/>
    </source>
</evidence>
<accession>A0A639YUH7</accession>
<gene>
    <name evidence="3" type="ORF">GFE59_24320</name>
</gene>